<dbReference type="OMA" id="WHRNIAN"/>
<dbReference type="AlphaFoldDB" id="A0A2H3DAH8"/>
<dbReference type="Pfam" id="PF18759">
    <property type="entry name" value="Plavaka"/>
    <property type="match status" value="1"/>
</dbReference>
<gene>
    <name evidence="1" type="ORF">ARMGADRAFT_1047940</name>
</gene>
<proteinExistence type="predicted"/>
<dbReference type="EMBL" id="KZ293686">
    <property type="protein sequence ID" value="PBK86077.1"/>
    <property type="molecule type" value="Genomic_DNA"/>
</dbReference>
<reference evidence="2" key="1">
    <citation type="journal article" date="2017" name="Nat. Ecol. Evol.">
        <title>Genome expansion and lineage-specific genetic innovations in the forest pathogenic fungi Armillaria.</title>
        <authorList>
            <person name="Sipos G."/>
            <person name="Prasanna A.N."/>
            <person name="Walter M.C."/>
            <person name="O'Connor E."/>
            <person name="Balint B."/>
            <person name="Krizsan K."/>
            <person name="Kiss B."/>
            <person name="Hess J."/>
            <person name="Varga T."/>
            <person name="Slot J."/>
            <person name="Riley R."/>
            <person name="Boka B."/>
            <person name="Rigling D."/>
            <person name="Barry K."/>
            <person name="Lee J."/>
            <person name="Mihaltcheva S."/>
            <person name="LaButti K."/>
            <person name="Lipzen A."/>
            <person name="Waldron R."/>
            <person name="Moloney N.M."/>
            <person name="Sperisen C."/>
            <person name="Kredics L."/>
            <person name="Vagvoelgyi C."/>
            <person name="Patrignani A."/>
            <person name="Fitzpatrick D."/>
            <person name="Nagy I."/>
            <person name="Doyle S."/>
            <person name="Anderson J.B."/>
            <person name="Grigoriev I.V."/>
            <person name="Gueldener U."/>
            <person name="Muensterkoetter M."/>
            <person name="Nagy L.G."/>
        </authorList>
    </citation>
    <scope>NUCLEOTIDE SEQUENCE [LARGE SCALE GENOMIC DNA]</scope>
    <source>
        <strain evidence="2">Ar21-2</strain>
    </source>
</reference>
<accession>A0A2H3DAH8</accession>
<dbReference type="Proteomes" id="UP000217790">
    <property type="component" value="Unassembled WGS sequence"/>
</dbReference>
<dbReference type="InParanoid" id="A0A2H3DAH8"/>
<protein>
    <submittedName>
        <fullName evidence="1">Uncharacterized protein</fullName>
    </submittedName>
</protein>
<dbReference type="STRING" id="47427.A0A2H3DAH8"/>
<evidence type="ECO:0000313" key="2">
    <source>
        <dbReference type="Proteomes" id="UP000217790"/>
    </source>
</evidence>
<sequence>MQISLLQKDFAWESEADAPIIEVNGIWHCSLTEVLTTTFKDPLALEYYLKGFKEMWQPSEESSAERIYGEVYTSPIYLKMEEKPQGPLGNVVVPIMVYSNSTHLTNFRDASLWPGYFFIGLLSKYISAIPDAYAAHHFVYMPELPDIIQDMHKAEFGEPASSATLTHLKRELMQAVWCLPPDDEFKAAYQHGLVVECWDGICQRLFPCFFVYSADYPEKVLMACLKTMGTCLCPRCLIQKSEVQQMGTKTIFLKGKAINSTHIEAFLKDESLILTRSAFSEFFQDTDLDFNFYILFVIDLMHEFELSAFKALFIHLIQICYAIRAHVVQILNERYNFAIMLLLYQLTFMQILPSTKIWILYDLQVYEGCFRVEADGCL</sequence>
<organism evidence="1 2">
    <name type="scientific">Armillaria gallica</name>
    <name type="common">Bulbous honey fungus</name>
    <name type="synonym">Armillaria bulbosa</name>
    <dbReference type="NCBI Taxonomy" id="47427"/>
    <lineage>
        <taxon>Eukaryota</taxon>
        <taxon>Fungi</taxon>
        <taxon>Dikarya</taxon>
        <taxon>Basidiomycota</taxon>
        <taxon>Agaricomycotina</taxon>
        <taxon>Agaricomycetes</taxon>
        <taxon>Agaricomycetidae</taxon>
        <taxon>Agaricales</taxon>
        <taxon>Marasmiineae</taxon>
        <taxon>Physalacriaceae</taxon>
        <taxon>Armillaria</taxon>
    </lineage>
</organism>
<name>A0A2H3DAH8_ARMGA</name>
<dbReference type="InterPro" id="IPR041078">
    <property type="entry name" value="Plavaka"/>
</dbReference>
<evidence type="ECO:0000313" key="1">
    <source>
        <dbReference type="EMBL" id="PBK86077.1"/>
    </source>
</evidence>
<keyword evidence="2" id="KW-1185">Reference proteome</keyword>
<dbReference type="OrthoDB" id="3208495at2759"/>